<dbReference type="Proteomes" id="UP000464751">
    <property type="component" value="Chromosome"/>
</dbReference>
<organism evidence="2 3">
    <name type="scientific">Ancylobacter pratisalsi</name>
    <dbReference type="NCBI Taxonomy" id="1745854"/>
    <lineage>
        <taxon>Bacteria</taxon>
        <taxon>Pseudomonadati</taxon>
        <taxon>Pseudomonadota</taxon>
        <taxon>Alphaproteobacteria</taxon>
        <taxon>Hyphomicrobiales</taxon>
        <taxon>Xanthobacteraceae</taxon>
        <taxon>Ancylobacter</taxon>
    </lineage>
</organism>
<evidence type="ECO:0000256" key="1">
    <source>
        <dbReference type="SAM" id="SignalP"/>
    </source>
</evidence>
<keyword evidence="1" id="KW-0732">Signal</keyword>
<dbReference type="RefSeq" id="WP_163074449.1">
    <property type="nucleotide sequence ID" value="NZ_CP048630.1"/>
</dbReference>
<reference evidence="2 3" key="1">
    <citation type="submission" date="2020-02" db="EMBL/GenBank/DDBJ databases">
        <authorList>
            <person name="Li G."/>
        </authorList>
    </citation>
    <scope>NUCLEOTIDE SEQUENCE [LARGE SCALE GENOMIC DNA]</scope>
    <source>
        <strain evidence="2 3">DSM 102029</strain>
    </source>
</reference>
<evidence type="ECO:0000313" key="3">
    <source>
        <dbReference type="Proteomes" id="UP000464751"/>
    </source>
</evidence>
<evidence type="ECO:0000313" key="2">
    <source>
        <dbReference type="EMBL" id="QIB33352.1"/>
    </source>
</evidence>
<evidence type="ECO:0008006" key="4">
    <source>
        <dbReference type="Google" id="ProtNLM"/>
    </source>
</evidence>
<sequence length="251" mass="26874">MYRLFSFSRRLPSCAPQVGLALAVLLGGALLAAAPARAADTDELHLDAVERVEITGDAGSLTLNTSTAGPTQAHVSARRSGWFSRWYSSWFFNDCRSKSRLWVEGTVLHVSVSTPPLLEASDCTVDVTATLRPGVNVTIALQAVEAQLDGRFGAIDIDTRAGNVNLRGGMEQASLRATALRAQLDLSQSAPPRAVNFAVGSLDARLDFRPGARVGYRVEAKAALVDSERPNDPAGDTQLVVEGDYVRLVLR</sequence>
<keyword evidence="3" id="KW-1185">Reference proteome</keyword>
<dbReference type="AlphaFoldDB" id="A0A6P1YJM3"/>
<proteinExistence type="predicted"/>
<name>A0A6P1YJM3_9HYPH</name>
<dbReference type="EMBL" id="CP048630">
    <property type="protein sequence ID" value="QIB33352.1"/>
    <property type="molecule type" value="Genomic_DNA"/>
</dbReference>
<accession>A0A6P1YJM3</accession>
<protein>
    <recommendedName>
        <fullName evidence="4">DUF4402 domain-containing protein</fullName>
    </recommendedName>
</protein>
<feature type="signal peptide" evidence="1">
    <location>
        <begin position="1"/>
        <end position="38"/>
    </location>
</feature>
<dbReference type="KEGG" id="apra:G3A50_06220"/>
<gene>
    <name evidence="2" type="ORF">G3A50_06220</name>
</gene>
<feature type="chain" id="PRO_5026776960" description="DUF4402 domain-containing protein" evidence="1">
    <location>
        <begin position="39"/>
        <end position="251"/>
    </location>
</feature>